<evidence type="ECO:0000313" key="2">
    <source>
        <dbReference type="Proteomes" id="UP001595952"/>
    </source>
</evidence>
<protein>
    <submittedName>
        <fullName evidence="1">Uncharacterized protein</fullName>
    </submittedName>
</protein>
<evidence type="ECO:0000313" key="1">
    <source>
        <dbReference type="EMBL" id="MFC4637781.1"/>
    </source>
</evidence>
<proteinExistence type="predicted"/>
<comment type="caution">
    <text evidence="1">The sequence shown here is derived from an EMBL/GenBank/DDBJ whole genome shotgun (WGS) entry which is preliminary data.</text>
</comment>
<accession>A0ABV9I5Z6</accession>
<keyword evidence="2" id="KW-1185">Reference proteome</keyword>
<organism evidence="1 2">
    <name type="scientific">Deinococcus hohokamensis</name>
    <dbReference type="NCBI Taxonomy" id="309883"/>
    <lineage>
        <taxon>Bacteria</taxon>
        <taxon>Thermotogati</taxon>
        <taxon>Deinococcota</taxon>
        <taxon>Deinococci</taxon>
        <taxon>Deinococcales</taxon>
        <taxon>Deinococcaceae</taxon>
        <taxon>Deinococcus</taxon>
    </lineage>
</organism>
<sequence length="108" mass="12036">MRQRGLGYTLAGVVAAAPTEHQADLLGLALEGASKAQLRERLLSFRKDKPERQVSRAERIGQALQTPSRLKALSQKDRRRVDRLLTELGRLLGEKEEMGPEGSRTTML</sequence>
<dbReference type="Proteomes" id="UP001595952">
    <property type="component" value="Unassembled WGS sequence"/>
</dbReference>
<dbReference type="EMBL" id="JBHSEI010000002">
    <property type="protein sequence ID" value="MFC4637781.1"/>
    <property type="molecule type" value="Genomic_DNA"/>
</dbReference>
<gene>
    <name evidence="1" type="ORF">ACFO0D_05445</name>
</gene>
<reference evidence="2" key="1">
    <citation type="journal article" date="2019" name="Int. J. Syst. Evol. Microbiol.">
        <title>The Global Catalogue of Microorganisms (GCM) 10K type strain sequencing project: providing services to taxonomists for standard genome sequencing and annotation.</title>
        <authorList>
            <consortium name="The Broad Institute Genomics Platform"/>
            <consortium name="The Broad Institute Genome Sequencing Center for Infectious Disease"/>
            <person name="Wu L."/>
            <person name="Ma J."/>
        </authorList>
    </citation>
    <scope>NUCLEOTIDE SEQUENCE [LARGE SCALE GENOMIC DNA]</scope>
    <source>
        <strain evidence="2">CCUG 55995</strain>
    </source>
</reference>
<name>A0ABV9I5Z6_9DEIO</name>
<dbReference type="RefSeq" id="WP_380060814.1">
    <property type="nucleotide sequence ID" value="NZ_JBHSEI010000002.1"/>
</dbReference>